<dbReference type="RefSeq" id="WP_007546853.1">
    <property type="nucleotide sequence ID" value="NZ_ABZS01000076.1"/>
</dbReference>
<feature type="transmembrane region" description="Helical" evidence="1">
    <location>
        <begin position="39"/>
        <end position="60"/>
    </location>
</feature>
<dbReference type="AlphaFoldDB" id="C4FK15"/>
<dbReference type="Proteomes" id="UP000005540">
    <property type="component" value="Unassembled WGS sequence"/>
</dbReference>
<gene>
    <name evidence="2" type="ORF">SULYE_0915</name>
</gene>
<protein>
    <submittedName>
        <fullName evidence="2">Uncharacterized protein</fullName>
    </submittedName>
</protein>
<keyword evidence="1" id="KW-0812">Transmembrane</keyword>
<evidence type="ECO:0000313" key="2">
    <source>
        <dbReference type="EMBL" id="EEP60590.1"/>
    </source>
</evidence>
<accession>C4FK15</accession>
<name>C4FK15_9AQUI</name>
<dbReference type="OrthoDB" id="15007at2"/>
<keyword evidence="1" id="KW-0472">Membrane</keyword>
<organism evidence="2 3">
    <name type="scientific">Sulfurihydrogenibium yellowstonense SS-5</name>
    <dbReference type="NCBI Taxonomy" id="432331"/>
    <lineage>
        <taxon>Bacteria</taxon>
        <taxon>Pseudomonadati</taxon>
        <taxon>Aquificota</taxon>
        <taxon>Aquificia</taxon>
        <taxon>Aquificales</taxon>
        <taxon>Hydrogenothermaceae</taxon>
        <taxon>Sulfurihydrogenibium</taxon>
    </lineage>
</organism>
<keyword evidence="3" id="KW-1185">Reference proteome</keyword>
<reference evidence="2 3" key="1">
    <citation type="submission" date="2009-04" db="EMBL/GenBank/DDBJ databases">
        <authorList>
            <person name="Reysenbach A.-L."/>
            <person name="Heidelberg J.F."/>
            <person name="Nelson W.C."/>
        </authorList>
    </citation>
    <scope>NUCLEOTIDE SEQUENCE [LARGE SCALE GENOMIC DNA]</scope>
    <source>
        <strain evidence="2 3">SS-5</strain>
    </source>
</reference>
<keyword evidence="1" id="KW-1133">Transmembrane helix</keyword>
<sequence>MEKFLFKLLAEEKNPLDISDLKQCDPYSSFGVFCNTNSIVEGLIVIVGVILMTAGALWFVKKNQEQVQKEKEGFKENNE</sequence>
<proteinExistence type="predicted"/>
<evidence type="ECO:0000256" key="1">
    <source>
        <dbReference type="SAM" id="Phobius"/>
    </source>
</evidence>
<comment type="caution">
    <text evidence="2">The sequence shown here is derived from an EMBL/GenBank/DDBJ whole genome shotgun (WGS) entry which is preliminary data.</text>
</comment>
<evidence type="ECO:0000313" key="3">
    <source>
        <dbReference type="Proteomes" id="UP000005540"/>
    </source>
</evidence>
<dbReference type="EMBL" id="ABZS01000076">
    <property type="protein sequence ID" value="EEP60590.1"/>
    <property type="molecule type" value="Genomic_DNA"/>
</dbReference>